<evidence type="ECO:0000313" key="3">
    <source>
        <dbReference type="Proteomes" id="UP001596002"/>
    </source>
</evidence>
<comment type="caution">
    <text evidence="2">The sequence shown here is derived from an EMBL/GenBank/DDBJ whole genome shotgun (WGS) entry which is preliminary data.</text>
</comment>
<feature type="chain" id="PRO_5046045763" evidence="1">
    <location>
        <begin position="26"/>
        <end position="128"/>
    </location>
</feature>
<dbReference type="Proteomes" id="UP001596002">
    <property type="component" value="Unassembled WGS sequence"/>
</dbReference>
<organism evidence="2 3">
    <name type="scientific">Effusibacillus consociatus</name>
    <dbReference type="NCBI Taxonomy" id="1117041"/>
    <lineage>
        <taxon>Bacteria</taxon>
        <taxon>Bacillati</taxon>
        <taxon>Bacillota</taxon>
        <taxon>Bacilli</taxon>
        <taxon>Bacillales</taxon>
        <taxon>Alicyclobacillaceae</taxon>
        <taxon>Effusibacillus</taxon>
    </lineage>
</organism>
<evidence type="ECO:0000256" key="1">
    <source>
        <dbReference type="SAM" id="SignalP"/>
    </source>
</evidence>
<feature type="signal peptide" evidence="1">
    <location>
        <begin position="1"/>
        <end position="25"/>
    </location>
</feature>
<keyword evidence="1" id="KW-0732">Signal</keyword>
<gene>
    <name evidence="2" type="ORF">ACFO8Q_10965</name>
</gene>
<proteinExistence type="predicted"/>
<dbReference type="RefSeq" id="WP_380025795.1">
    <property type="nucleotide sequence ID" value="NZ_JBHSHC010000093.1"/>
</dbReference>
<reference evidence="3" key="1">
    <citation type="journal article" date="2019" name="Int. J. Syst. Evol. Microbiol.">
        <title>The Global Catalogue of Microorganisms (GCM) 10K type strain sequencing project: providing services to taxonomists for standard genome sequencing and annotation.</title>
        <authorList>
            <consortium name="The Broad Institute Genomics Platform"/>
            <consortium name="The Broad Institute Genome Sequencing Center for Infectious Disease"/>
            <person name="Wu L."/>
            <person name="Ma J."/>
        </authorList>
    </citation>
    <scope>NUCLEOTIDE SEQUENCE [LARGE SCALE GENOMIC DNA]</scope>
    <source>
        <strain evidence="3">WYCCWR 12678</strain>
    </source>
</reference>
<name>A0ABV9Q294_9BACL</name>
<sequence>MMKKALTTTLIIGGILAAGIQSSYAAPAGYGITRYETVVIIDSGAVLEYGQTEASGTDLSYVKTYTELYKGGVWQKSASSTGATYAYAENRAINVLGGVLYEGKSVHVAYGKDGTEDRRSSYASKYAY</sequence>
<accession>A0ABV9Q294</accession>
<protein>
    <submittedName>
        <fullName evidence="2">Uncharacterized protein</fullName>
    </submittedName>
</protein>
<evidence type="ECO:0000313" key="2">
    <source>
        <dbReference type="EMBL" id="MFC4767873.1"/>
    </source>
</evidence>
<keyword evidence="3" id="KW-1185">Reference proteome</keyword>
<dbReference type="EMBL" id="JBHSHC010000093">
    <property type="protein sequence ID" value="MFC4767873.1"/>
    <property type="molecule type" value="Genomic_DNA"/>
</dbReference>